<dbReference type="SUPFAM" id="SSF56801">
    <property type="entry name" value="Acetyl-CoA synthetase-like"/>
    <property type="match status" value="1"/>
</dbReference>
<keyword evidence="4" id="KW-0443">Lipid metabolism</keyword>
<keyword evidence="3" id="KW-0276">Fatty acid metabolism</keyword>
<dbReference type="InterPro" id="IPR045851">
    <property type="entry name" value="AMP-bd_C_sf"/>
</dbReference>
<dbReference type="Gene3D" id="3.40.50.12780">
    <property type="entry name" value="N-terminal domain of ligase-like"/>
    <property type="match status" value="1"/>
</dbReference>
<evidence type="ECO:0000256" key="2">
    <source>
        <dbReference type="ARBA" id="ARBA00022598"/>
    </source>
</evidence>
<dbReference type="InterPro" id="IPR025110">
    <property type="entry name" value="AMP-bd_C"/>
</dbReference>
<dbReference type="InterPro" id="IPR011991">
    <property type="entry name" value="ArsR-like_HTH"/>
</dbReference>
<evidence type="ECO:0000259" key="5">
    <source>
        <dbReference type="SMART" id="SM00418"/>
    </source>
</evidence>
<dbReference type="GO" id="GO:0016874">
    <property type="term" value="F:ligase activity"/>
    <property type="evidence" value="ECO:0007669"/>
    <property type="project" value="UniProtKB-KW"/>
</dbReference>
<dbReference type="GO" id="GO:0003700">
    <property type="term" value="F:DNA-binding transcription factor activity"/>
    <property type="evidence" value="ECO:0007669"/>
    <property type="project" value="InterPro"/>
</dbReference>
<evidence type="ECO:0000313" key="6">
    <source>
        <dbReference type="EMBL" id="AIM27370.1"/>
    </source>
</evidence>
<organism evidence="6 7">
    <name type="scientific">Metallosphaera sedula</name>
    <dbReference type="NCBI Taxonomy" id="43687"/>
    <lineage>
        <taxon>Archaea</taxon>
        <taxon>Thermoproteota</taxon>
        <taxon>Thermoprotei</taxon>
        <taxon>Sulfolobales</taxon>
        <taxon>Sulfolobaceae</taxon>
        <taxon>Metallosphaera</taxon>
    </lineage>
</organism>
<dbReference type="InterPro" id="IPR042099">
    <property type="entry name" value="ANL_N_sf"/>
</dbReference>
<dbReference type="EMBL" id="CP008822">
    <property type="protein sequence ID" value="AIM27370.1"/>
    <property type="molecule type" value="Genomic_DNA"/>
</dbReference>
<name>A0A088E7Q8_9CREN</name>
<dbReference type="FunFam" id="3.30.300.30:FF:000008">
    <property type="entry name" value="2,3-dihydroxybenzoate-AMP ligase"/>
    <property type="match status" value="1"/>
</dbReference>
<dbReference type="Gene3D" id="3.30.300.30">
    <property type="match status" value="1"/>
</dbReference>
<dbReference type="InterPro" id="IPR001845">
    <property type="entry name" value="HTH_ArsR_DNA-bd_dom"/>
</dbReference>
<dbReference type="InterPro" id="IPR000873">
    <property type="entry name" value="AMP-dep_synth/lig_dom"/>
</dbReference>
<reference evidence="6 7" key="1">
    <citation type="journal article" date="2014" name="J. Bacteriol.">
        <title>Role of an Archaeal PitA Transporter in the Copper and Arsenic Resistance of Metallosphaera sedula, an Extreme Thermoacidophile.</title>
        <authorList>
            <person name="McCarthy S."/>
            <person name="Ai C."/>
            <person name="Wheaton G."/>
            <person name="Tevatia R."/>
            <person name="Eckrich V."/>
            <person name="Kelly R."/>
            <person name="Blum P."/>
        </authorList>
    </citation>
    <scope>NUCLEOTIDE SEQUENCE [LARGE SCALE GENOMIC DNA]</scope>
    <source>
        <strain evidence="6 7">CuR1</strain>
    </source>
</reference>
<dbReference type="Pfam" id="PF00501">
    <property type="entry name" value="AMP-binding"/>
    <property type="match status" value="1"/>
</dbReference>
<evidence type="ECO:0000256" key="3">
    <source>
        <dbReference type="ARBA" id="ARBA00022832"/>
    </source>
</evidence>
<dbReference type="Gene3D" id="1.10.10.10">
    <property type="entry name" value="Winged helix-like DNA-binding domain superfamily/Winged helix DNA-binding domain"/>
    <property type="match status" value="1"/>
</dbReference>
<dbReference type="SUPFAM" id="SSF46785">
    <property type="entry name" value="Winged helix' DNA-binding domain"/>
    <property type="match status" value="1"/>
</dbReference>
<accession>A0A088E7Q8</accession>
<dbReference type="CDD" id="cd00090">
    <property type="entry name" value="HTH_ARSR"/>
    <property type="match status" value="1"/>
</dbReference>
<gene>
    <name evidence="6" type="ORF">HA72_1224</name>
</gene>
<dbReference type="GO" id="GO:0006631">
    <property type="term" value="P:fatty acid metabolic process"/>
    <property type="evidence" value="ECO:0007669"/>
    <property type="project" value="UniProtKB-KW"/>
</dbReference>
<protein>
    <submittedName>
        <fullName evidence="6">AMP-dependent synthetase and ligase</fullName>
    </submittedName>
</protein>
<keyword evidence="2 6" id="KW-0436">Ligase</keyword>
<dbReference type="PANTHER" id="PTHR43859">
    <property type="entry name" value="ACYL-ACTIVATING ENZYME"/>
    <property type="match status" value="1"/>
</dbReference>
<evidence type="ECO:0000256" key="1">
    <source>
        <dbReference type="ARBA" id="ARBA00006432"/>
    </source>
</evidence>
<dbReference type="AlphaFoldDB" id="A0A088E7Q8"/>
<dbReference type="SMART" id="SM00418">
    <property type="entry name" value="HTH_ARSR"/>
    <property type="match status" value="1"/>
</dbReference>
<dbReference type="OMA" id="GLMQDWP"/>
<feature type="domain" description="HTH arsR-type" evidence="5">
    <location>
        <begin position="10"/>
        <end position="81"/>
    </location>
</feature>
<sequence length="699" mass="78198">MCKYSFGLMDIFEAISNETRRRIIQSLSTPKTFSELANELGLDSPSLSFHLRKLGGLVTKNGDGTYRLTDDGVKALNLLSTISSGDTRLFPIVVEHLNYVKIDDELLVKLRNEGRKLVVRKVKNLDLSEVNSSLLNEVLEVIENVDNLSCSNDTLSLIKDRIKGKYNLLIADQEKLPNETKHENPSPESLLTSFLSYTISKLPVLSNLHVVYDDQIPLSNTLEINLSGGLSNSRRTYTYEDFARRVRKTVTFLKQNGLEGKNVASIAWNTSRHLELYFAVPLSGGVLHTVNVRFHPREMDYVVEEMQDSAVFMDEDIEASLNVKTFRLNESYDEIIDSQEPAQELPDLEEKRGAVSCFTSGTTGKPKGVIYSHRSIFIHSLSLLAGDVLGLSSNDVVMDVVPMFHISGWDIPFASLMTGAKLVLPGIRPKPRDLVELIKEEGVTLAAGAPTVWIDVMNYVEKEREDLGKLRTVVMGGAEPPKGLMERMRKLGVRTYHAWGMTETEAIATVNRSDDLNVLTKQGYPIFGFEISLLDPAGRELPWDGKTMGELAVRGAFVTGRYFKGEAKFTWFRTGDIAVVDPDGNVKVVDRQKDLIKSGGEWISSVQLENAIMSFHKVSEAVVVGVHDERWGERPVALVVPKEPTTPQEVVEYLKSLNAFPNWWIPDRIIFVDSIPKTSTGKLDKKVVREEVKKLLQSP</sequence>
<dbReference type="Proteomes" id="UP000029084">
    <property type="component" value="Chromosome"/>
</dbReference>
<dbReference type="InterPro" id="IPR036390">
    <property type="entry name" value="WH_DNA-bd_sf"/>
</dbReference>
<dbReference type="Pfam" id="PF12840">
    <property type="entry name" value="HTH_20"/>
    <property type="match status" value="1"/>
</dbReference>
<evidence type="ECO:0000256" key="4">
    <source>
        <dbReference type="ARBA" id="ARBA00023098"/>
    </source>
</evidence>
<evidence type="ECO:0000313" key="7">
    <source>
        <dbReference type="Proteomes" id="UP000029084"/>
    </source>
</evidence>
<dbReference type="InterPro" id="IPR036388">
    <property type="entry name" value="WH-like_DNA-bd_sf"/>
</dbReference>
<dbReference type="Pfam" id="PF13193">
    <property type="entry name" value="AMP-binding_C"/>
    <property type="match status" value="1"/>
</dbReference>
<dbReference type="PANTHER" id="PTHR43859:SF4">
    <property type="entry name" value="BUTANOATE--COA LIGASE AAE1-RELATED"/>
    <property type="match status" value="1"/>
</dbReference>
<comment type="similarity">
    <text evidence="1">Belongs to the ATP-dependent AMP-binding enzyme family.</text>
</comment>
<proteinExistence type="inferred from homology"/>